<dbReference type="Proteomes" id="UP000094455">
    <property type="component" value="Unassembled WGS sequence"/>
</dbReference>
<sequence length="235" mass="25893">MCLDADSPTHSASPSPLPLSLSLSHCLCGVGLPSPTPSYTSTSTSASSSASTSTALTPTTKPLVFVTNTVHRSRLQKPRDVTFIIRAFVKYVQQARPPPAADAVRNTAHTNALLLDRHMHDFLTTLNIIGYNLPARPVSYSVRITLAFHGPFLLPRRARRPHTPSAPRYRCHAHIDLAFFSTRPVDPAAVADLDRLVVAYFVHNPQLLRFARLHLPSPWILNTVHVNTACFDAHR</sequence>
<dbReference type="AlphaFoldDB" id="A0A1E3NNZ5"/>
<dbReference type="GeneID" id="30177612"/>
<accession>A0A1E3NNZ5</accession>
<keyword evidence="2" id="KW-1185">Reference proteome</keyword>
<protein>
    <submittedName>
        <fullName evidence="1">Uncharacterized protein</fullName>
    </submittedName>
</protein>
<proteinExistence type="predicted"/>
<evidence type="ECO:0000313" key="1">
    <source>
        <dbReference type="EMBL" id="ODQ47814.1"/>
    </source>
</evidence>
<organism evidence="1 2">
    <name type="scientific">Pichia membranifaciens NRRL Y-2026</name>
    <dbReference type="NCBI Taxonomy" id="763406"/>
    <lineage>
        <taxon>Eukaryota</taxon>
        <taxon>Fungi</taxon>
        <taxon>Dikarya</taxon>
        <taxon>Ascomycota</taxon>
        <taxon>Saccharomycotina</taxon>
        <taxon>Pichiomycetes</taxon>
        <taxon>Pichiales</taxon>
        <taxon>Pichiaceae</taxon>
        <taxon>Pichia</taxon>
    </lineage>
</organism>
<evidence type="ECO:0000313" key="2">
    <source>
        <dbReference type="Proteomes" id="UP000094455"/>
    </source>
</evidence>
<name>A0A1E3NNZ5_9ASCO</name>
<reference evidence="1 2" key="1">
    <citation type="journal article" date="2016" name="Proc. Natl. Acad. Sci. U.S.A.">
        <title>Comparative genomics of biotechnologically important yeasts.</title>
        <authorList>
            <person name="Riley R."/>
            <person name="Haridas S."/>
            <person name="Wolfe K.H."/>
            <person name="Lopes M.R."/>
            <person name="Hittinger C.T."/>
            <person name="Goeker M."/>
            <person name="Salamov A.A."/>
            <person name="Wisecaver J.H."/>
            <person name="Long T.M."/>
            <person name="Calvey C.H."/>
            <person name="Aerts A.L."/>
            <person name="Barry K.W."/>
            <person name="Choi C."/>
            <person name="Clum A."/>
            <person name="Coughlan A.Y."/>
            <person name="Deshpande S."/>
            <person name="Douglass A.P."/>
            <person name="Hanson S.J."/>
            <person name="Klenk H.-P."/>
            <person name="LaButti K.M."/>
            <person name="Lapidus A."/>
            <person name="Lindquist E.A."/>
            <person name="Lipzen A.M."/>
            <person name="Meier-Kolthoff J.P."/>
            <person name="Ohm R.A."/>
            <person name="Otillar R.P."/>
            <person name="Pangilinan J.L."/>
            <person name="Peng Y."/>
            <person name="Rokas A."/>
            <person name="Rosa C.A."/>
            <person name="Scheuner C."/>
            <person name="Sibirny A.A."/>
            <person name="Slot J.C."/>
            <person name="Stielow J.B."/>
            <person name="Sun H."/>
            <person name="Kurtzman C.P."/>
            <person name="Blackwell M."/>
            <person name="Grigoriev I.V."/>
            <person name="Jeffries T.W."/>
        </authorList>
    </citation>
    <scope>NUCLEOTIDE SEQUENCE [LARGE SCALE GENOMIC DNA]</scope>
    <source>
        <strain evidence="1 2">NRRL Y-2026</strain>
    </source>
</reference>
<dbReference type="RefSeq" id="XP_019018927.1">
    <property type="nucleotide sequence ID" value="XM_019160925.1"/>
</dbReference>
<dbReference type="EMBL" id="KV454002">
    <property type="protein sequence ID" value="ODQ47814.1"/>
    <property type="molecule type" value="Genomic_DNA"/>
</dbReference>
<gene>
    <name evidence="1" type="ORF">PICMEDRAFT_15703</name>
</gene>